<keyword evidence="3" id="KW-0804">Transcription</keyword>
<evidence type="ECO:0000259" key="5">
    <source>
        <dbReference type="PROSITE" id="PS50995"/>
    </source>
</evidence>
<dbReference type="PROSITE" id="PS01117">
    <property type="entry name" value="HTH_MARR_1"/>
    <property type="match status" value="1"/>
</dbReference>
<dbReference type="PANTHER" id="PTHR39515">
    <property type="entry name" value="CONSERVED PROTEIN"/>
    <property type="match status" value="1"/>
</dbReference>
<dbReference type="EMBL" id="BAAAAF010000001">
    <property type="protein sequence ID" value="GAA0034178.1"/>
    <property type="molecule type" value="Genomic_DNA"/>
</dbReference>
<dbReference type="InterPro" id="IPR000835">
    <property type="entry name" value="HTH_MarR-typ"/>
</dbReference>
<dbReference type="Pfam" id="PF12802">
    <property type="entry name" value="MarR_2"/>
    <property type="match status" value="1"/>
</dbReference>
<dbReference type="InterPro" id="IPR036388">
    <property type="entry name" value="WH-like_DNA-bd_sf"/>
</dbReference>
<dbReference type="RefSeq" id="WP_339391181.1">
    <property type="nucleotide sequence ID" value="NZ_BAAAAF010000001.1"/>
</dbReference>
<evidence type="ECO:0000256" key="2">
    <source>
        <dbReference type="ARBA" id="ARBA00023125"/>
    </source>
</evidence>
<dbReference type="InterPro" id="IPR023187">
    <property type="entry name" value="Tscrpt_reg_MarR-type_CS"/>
</dbReference>
<sequence>MEDVDPKELVRALVVVSTRLTRAFRRLIGNESELVTLRALAVVEQYQPVRVGHFAQGYLSSQPAATKLLARLEDEGLVVRETSPTDRRASQFSLTDLGRVRLAKYRTIMTEQMVPYFEGLSAEDRLRVHRALGLVGEYLHNEHPVDRDEGVDNEAFGTPGDDGVPVLPGTITDELTDGEAASTTDTTDNGKGKQERR</sequence>
<feature type="domain" description="HTH marR-type" evidence="5">
    <location>
        <begin position="6"/>
        <end position="140"/>
    </location>
</feature>
<reference evidence="6 7" key="1">
    <citation type="submission" date="2024-01" db="EMBL/GenBank/DDBJ databases">
        <title>Characterization of antibiotic resistant novel bacterial strains and their environmental applications.</title>
        <authorList>
            <person name="Manzoor S."/>
            <person name="Abbas S."/>
            <person name="Arshad M."/>
            <person name="Ahmed I."/>
        </authorList>
    </citation>
    <scope>NUCLEOTIDE SEQUENCE [LARGE SCALE GENOMIC DNA]</scope>
    <source>
        <strain evidence="6 7">NCCP-602</strain>
    </source>
</reference>
<dbReference type="SMART" id="SM00347">
    <property type="entry name" value="HTH_MARR"/>
    <property type="match status" value="1"/>
</dbReference>
<evidence type="ECO:0000256" key="4">
    <source>
        <dbReference type="SAM" id="MobiDB-lite"/>
    </source>
</evidence>
<dbReference type="InterPro" id="IPR052526">
    <property type="entry name" value="HTH-type_Bedaq_tolerance"/>
</dbReference>
<keyword evidence="7" id="KW-1185">Reference proteome</keyword>
<evidence type="ECO:0000313" key="7">
    <source>
        <dbReference type="Proteomes" id="UP001498238"/>
    </source>
</evidence>
<keyword evidence="1" id="KW-0805">Transcription regulation</keyword>
<evidence type="ECO:0000313" key="6">
    <source>
        <dbReference type="EMBL" id="GAA0034178.1"/>
    </source>
</evidence>
<dbReference type="InterPro" id="IPR036390">
    <property type="entry name" value="WH_DNA-bd_sf"/>
</dbReference>
<evidence type="ECO:0000256" key="1">
    <source>
        <dbReference type="ARBA" id="ARBA00023015"/>
    </source>
</evidence>
<name>A0ABN0SID7_9MICO</name>
<feature type="region of interest" description="Disordered" evidence="4">
    <location>
        <begin position="157"/>
        <end position="197"/>
    </location>
</feature>
<comment type="caution">
    <text evidence="6">The sequence shown here is derived from an EMBL/GenBank/DDBJ whole genome shotgun (WGS) entry which is preliminary data.</text>
</comment>
<dbReference type="Gene3D" id="1.10.10.10">
    <property type="entry name" value="Winged helix-like DNA-binding domain superfamily/Winged helix DNA-binding domain"/>
    <property type="match status" value="1"/>
</dbReference>
<protein>
    <recommendedName>
        <fullName evidence="5">HTH marR-type domain-containing protein</fullName>
    </recommendedName>
</protein>
<proteinExistence type="predicted"/>
<dbReference type="PANTHER" id="PTHR39515:SF2">
    <property type="entry name" value="HTH-TYPE TRANSCRIPTIONAL REGULATOR RV0880"/>
    <property type="match status" value="1"/>
</dbReference>
<keyword evidence="2" id="KW-0238">DNA-binding</keyword>
<dbReference type="PROSITE" id="PS50995">
    <property type="entry name" value="HTH_MARR_2"/>
    <property type="match status" value="1"/>
</dbReference>
<dbReference type="SUPFAM" id="SSF46785">
    <property type="entry name" value="Winged helix' DNA-binding domain"/>
    <property type="match status" value="1"/>
</dbReference>
<accession>A0ABN0SID7</accession>
<evidence type="ECO:0000256" key="3">
    <source>
        <dbReference type="ARBA" id="ARBA00023163"/>
    </source>
</evidence>
<gene>
    <name evidence="6" type="ORF">NCCP602_01390</name>
</gene>
<feature type="compositionally biased region" description="Basic and acidic residues" evidence="4">
    <location>
        <begin position="188"/>
        <end position="197"/>
    </location>
</feature>
<organism evidence="6 7">
    <name type="scientific">Brevibacterium metallidurans</name>
    <dbReference type="NCBI Taxonomy" id="1482676"/>
    <lineage>
        <taxon>Bacteria</taxon>
        <taxon>Bacillati</taxon>
        <taxon>Actinomycetota</taxon>
        <taxon>Actinomycetes</taxon>
        <taxon>Micrococcales</taxon>
        <taxon>Brevibacteriaceae</taxon>
        <taxon>Brevibacterium</taxon>
    </lineage>
</organism>
<dbReference type="Proteomes" id="UP001498238">
    <property type="component" value="Unassembled WGS sequence"/>
</dbReference>